<name>A0AAD1DN57_9FLAO</name>
<evidence type="ECO:0000256" key="1">
    <source>
        <dbReference type="SAM" id="Phobius"/>
    </source>
</evidence>
<gene>
    <name evidence="2" type="ORF">EG349_09195</name>
    <name evidence="3" type="ORF">EG353_07275</name>
</gene>
<proteinExistence type="predicted"/>
<keyword evidence="1" id="KW-0812">Transmembrane</keyword>
<evidence type="ECO:0000313" key="3">
    <source>
        <dbReference type="EMBL" id="AZA95371.1"/>
    </source>
</evidence>
<dbReference type="PROSITE" id="PS51257">
    <property type="entry name" value="PROKAR_LIPOPROTEIN"/>
    <property type="match status" value="1"/>
</dbReference>
<reference evidence="4 5" key="1">
    <citation type="submission" date="2018-11" db="EMBL/GenBank/DDBJ databases">
        <title>Proposal to divide the Flavobacteriaceae and reorganize its genera based on Amino Acid Identity values calculated from whole genome sequences.</title>
        <authorList>
            <person name="Nicholson A.C."/>
            <person name="Gulvik C.A."/>
            <person name="Whitney A.M."/>
            <person name="Humrighouse B.W."/>
            <person name="Bell M."/>
            <person name="Holmes B."/>
            <person name="Steigerwalt A.G."/>
            <person name="Villarma A."/>
            <person name="Sheth M."/>
            <person name="Batra D."/>
            <person name="Pryor J."/>
            <person name="Bernardet J.-F."/>
            <person name="Hugo C."/>
            <person name="Kampfer P."/>
            <person name="Newman J."/>
            <person name="McQuiston J.R."/>
        </authorList>
    </citation>
    <scope>NUCLEOTIDE SEQUENCE [LARGE SCALE GENOMIC DNA]</scope>
    <source>
        <strain evidence="2 4">G0207</strain>
        <strain evidence="3 5">H5143</strain>
    </source>
</reference>
<sequence length="296" mass="35056">MISYKNNLFAYLINIFVLASLLVFYSCRNRDYITYYNEVNKIDSIYRFQKDTLTAIKKYRKLFRKYSPKNQDRIEEFKTFITLSDKYHKNFGGKKTLMKFTSTIAPYGNSYKEYFTLYNKYGIDSIAVKKEIAKWKAQLNRRLVDSFTIAFIRDQQEGRSIKDIMIVNDKKNANLLKWTLENYGFPSIDKIGIYGNQNVFMPMDNFLGHMIESEYYPFFKEKVLKAVKSGHCPPRAYAVMVDKHNVLISKESVIYGKYETFNTVFDTININRNRKKIGLPSTNHSKRITKDFFKKK</sequence>
<evidence type="ECO:0000313" key="2">
    <source>
        <dbReference type="EMBL" id="AZA86944.1"/>
    </source>
</evidence>
<organism evidence="2 4">
    <name type="scientific">Chryseobacterium shandongense</name>
    <dbReference type="NCBI Taxonomy" id="1493872"/>
    <lineage>
        <taxon>Bacteria</taxon>
        <taxon>Pseudomonadati</taxon>
        <taxon>Bacteroidota</taxon>
        <taxon>Flavobacteriia</taxon>
        <taxon>Flavobacteriales</taxon>
        <taxon>Weeksellaceae</taxon>
        <taxon>Chryseobacterium group</taxon>
        <taxon>Chryseobacterium</taxon>
    </lineage>
</organism>
<keyword evidence="5" id="KW-1185">Reference proteome</keyword>
<evidence type="ECO:0000313" key="4">
    <source>
        <dbReference type="Proteomes" id="UP000274073"/>
    </source>
</evidence>
<protein>
    <recommendedName>
        <fullName evidence="6">Lipoprotein</fullName>
    </recommendedName>
</protein>
<dbReference type="AlphaFoldDB" id="A0AAD1DN57"/>
<dbReference type="Proteomes" id="UP000281741">
    <property type="component" value="Chromosome"/>
</dbReference>
<feature type="transmembrane region" description="Helical" evidence="1">
    <location>
        <begin position="7"/>
        <end position="25"/>
    </location>
</feature>
<keyword evidence="1" id="KW-0472">Membrane</keyword>
<dbReference type="EMBL" id="CP033912">
    <property type="protein sequence ID" value="AZA95371.1"/>
    <property type="molecule type" value="Genomic_DNA"/>
</dbReference>
<evidence type="ECO:0008006" key="6">
    <source>
        <dbReference type="Google" id="ProtNLM"/>
    </source>
</evidence>
<dbReference type="RefSeq" id="WP_123854345.1">
    <property type="nucleotide sequence ID" value="NZ_CP033912.1"/>
</dbReference>
<dbReference type="Proteomes" id="UP000274073">
    <property type="component" value="Chromosome"/>
</dbReference>
<accession>A0AAD1DN57</accession>
<evidence type="ECO:0000313" key="5">
    <source>
        <dbReference type="Proteomes" id="UP000281741"/>
    </source>
</evidence>
<keyword evidence="1" id="KW-1133">Transmembrane helix</keyword>
<dbReference type="EMBL" id="CP033915">
    <property type="protein sequence ID" value="AZA86944.1"/>
    <property type="molecule type" value="Genomic_DNA"/>
</dbReference>